<dbReference type="Pfam" id="PF25040">
    <property type="entry name" value="BLTP1_C"/>
    <property type="match status" value="2"/>
</dbReference>
<feature type="region of interest" description="Disordered" evidence="1">
    <location>
        <begin position="1718"/>
        <end position="1740"/>
    </location>
</feature>
<proteinExistence type="predicted"/>
<feature type="compositionally biased region" description="Polar residues" evidence="1">
    <location>
        <begin position="191"/>
        <end position="205"/>
    </location>
</feature>
<feature type="compositionally biased region" description="Low complexity" evidence="1">
    <location>
        <begin position="1319"/>
        <end position="1331"/>
    </location>
</feature>
<feature type="domain" description="Bridge-like lipid transfer protein family member 1 C-terminal" evidence="3">
    <location>
        <begin position="1390"/>
        <end position="2018"/>
    </location>
</feature>
<name>L5KA32_PTEAL</name>
<protein>
    <recommendedName>
        <fullName evidence="6">Fragile site-associated protein C-terminal domain-containing protein</fullName>
    </recommendedName>
</protein>
<evidence type="ECO:0000313" key="4">
    <source>
        <dbReference type="EMBL" id="ELK07631.1"/>
    </source>
</evidence>
<dbReference type="InterPro" id="IPR056742">
    <property type="entry name" value="BLTP1_C"/>
</dbReference>
<dbReference type="InterPro" id="IPR033616">
    <property type="entry name" value="BLTP1"/>
</dbReference>
<evidence type="ECO:0008006" key="6">
    <source>
        <dbReference type="Google" id="ProtNLM"/>
    </source>
</evidence>
<dbReference type="Pfam" id="PF25039">
    <property type="entry name" value="BLTP1_M"/>
    <property type="match status" value="1"/>
</dbReference>
<reference evidence="5" key="1">
    <citation type="journal article" date="2013" name="Science">
        <title>Comparative analysis of bat genomes provides insight into the evolution of flight and immunity.</title>
        <authorList>
            <person name="Zhang G."/>
            <person name="Cowled C."/>
            <person name="Shi Z."/>
            <person name="Huang Z."/>
            <person name="Bishop-Lilly K.A."/>
            <person name="Fang X."/>
            <person name="Wynne J.W."/>
            <person name="Xiong Z."/>
            <person name="Baker M.L."/>
            <person name="Zhao W."/>
            <person name="Tachedjian M."/>
            <person name="Zhu Y."/>
            <person name="Zhou P."/>
            <person name="Jiang X."/>
            <person name="Ng J."/>
            <person name="Yang L."/>
            <person name="Wu L."/>
            <person name="Xiao J."/>
            <person name="Feng Y."/>
            <person name="Chen Y."/>
            <person name="Sun X."/>
            <person name="Zhang Y."/>
            <person name="Marsh G.A."/>
            <person name="Crameri G."/>
            <person name="Broder C.C."/>
            <person name="Frey K.G."/>
            <person name="Wang L.F."/>
            <person name="Wang J."/>
        </authorList>
    </citation>
    <scope>NUCLEOTIDE SEQUENCE [LARGE SCALE GENOMIC DNA]</scope>
</reference>
<evidence type="ECO:0000313" key="5">
    <source>
        <dbReference type="Proteomes" id="UP000010552"/>
    </source>
</evidence>
<feature type="domain" description="Bridge-like lipid transfer protein family member 1 C-terminal" evidence="3">
    <location>
        <begin position="888"/>
        <end position="1324"/>
    </location>
</feature>
<feature type="region of interest" description="Disordered" evidence="1">
    <location>
        <begin position="1580"/>
        <end position="1645"/>
    </location>
</feature>
<feature type="compositionally biased region" description="Basic and acidic residues" evidence="1">
    <location>
        <begin position="469"/>
        <end position="491"/>
    </location>
</feature>
<dbReference type="EMBL" id="KB030951">
    <property type="protein sequence ID" value="ELK07631.1"/>
    <property type="molecule type" value="Genomic_DNA"/>
</dbReference>
<gene>
    <name evidence="4" type="ORF">PAL_GLEAN10013933</name>
</gene>
<feature type="domain" description="Bridge-like lipid transfer protein family member 1 middle region" evidence="2">
    <location>
        <begin position="206"/>
        <end position="881"/>
    </location>
</feature>
<keyword evidence="5" id="KW-1185">Reference proteome</keyword>
<feature type="region of interest" description="Disordered" evidence="1">
    <location>
        <begin position="47"/>
        <end position="76"/>
    </location>
</feature>
<organism evidence="4 5">
    <name type="scientific">Pteropus alecto</name>
    <name type="common">Black flying fox</name>
    <dbReference type="NCBI Taxonomy" id="9402"/>
    <lineage>
        <taxon>Eukaryota</taxon>
        <taxon>Metazoa</taxon>
        <taxon>Chordata</taxon>
        <taxon>Craniata</taxon>
        <taxon>Vertebrata</taxon>
        <taxon>Euteleostomi</taxon>
        <taxon>Mammalia</taxon>
        <taxon>Eutheria</taxon>
        <taxon>Laurasiatheria</taxon>
        <taxon>Chiroptera</taxon>
        <taxon>Yinpterochiroptera</taxon>
        <taxon>Pteropodoidea</taxon>
        <taxon>Pteropodidae</taxon>
        <taxon>Pteropodinae</taxon>
        <taxon>Pteropus</taxon>
    </lineage>
</organism>
<dbReference type="GO" id="GO:0048488">
    <property type="term" value="P:synaptic vesicle endocytosis"/>
    <property type="evidence" value="ECO:0007669"/>
    <property type="project" value="TreeGrafter"/>
</dbReference>
<dbReference type="GO" id="GO:0098793">
    <property type="term" value="C:presynapse"/>
    <property type="evidence" value="ECO:0007669"/>
    <property type="project" value="GOC"/>
</dbReference>
<feature type="region of interest" description="Disordered" evidence="1">
    <location>
        <begin position="1309"/>
        <end position="1331"/>
    </location>
</feature>
<feature type="compositionally biased region" description="Basic and acidic residues" evidence="1">
    <location>
        <begin position="1718"/>
        <end position="1734"/>
    </location>
</feature>
<dbReference type="eggNOG" id="KOG3596">
    <property type="taxonomic scope" value="Eukaryota"/>
</dbReference>
<dbReference type="Proteomes" id="UP000010552">
    <property type="component" value="Unassembled WGS sequence"/>
</dbReference>
<dbReference type="InterPro" id="IPR056741">
    <property type="entry name" value="BLTP1_M"/>
</dbReference>
<dbReference type="InParanoid" id="L5KA32"/>
<feature type="compositionally biased region" description="Polar residues" evidence="1">
    <location>
        <begin position="758"/>
        <end position="773"/>
    </location>
</feature>
<feature type="compositionally biased region" description="Acidic residues" evidence="1">
    <location>
        <begin position="1624"/>
        <end position="1633"/>
    </location>
</feature>
<feature type="region of interest" description="Disordered" evidence="1">
    <location>
        <begin position="737"/>
        <end position="775"/>
    </location>
</feature>
<dbReference type="PANTHER" id="PTHR31640">
    <property type="entry name" value="TRANSMEMBRANE PROTEIN KIAA1109"/>
    <property type="match status" value="1"/>
</dbReference>
<feature type="region of interest" description="Disordered" evidence="1">
    <location>
        <begin position="1491"/>
        <end position="1533"/>
    </location>
</feature>
<dbReference type="STRING" id="9402.L5KA32"/>
<feature type="region of interest" description="Disordered" evidence="1">
    <location>
        <begin position="191"/>
        <end position="215"/>
    </location>
</feature>
<accession>L5KA32</accession>
<sequence>MSLLQSDGLPALVTLKKGLVALARQWMKFIVVTPAFKGVSLHRPAQPLKPQSAVDHEQEDGLGLDSGGGLQSDTSADGAEFEFDAATVSEHTMLLEGTATRPPAGGSGPVTGAEIMRKLSKTHTHSDSALKIKGIHPYHSLSYTSGDTATDSPVHVGRAGPPVKESPRKESLLSYLTGSFPSLHNLLEGTPQRSSAAAKSSSLTRTGVAPNLPTIPSASDFNTVLSSDQNTLAGTHSQHSTSQDDVAGVEEANQGFPAVQLADAQVVFKPLLSHTGIQSQDTMPLCYRMYFGEHLSFSGTLDCLRADIVDSDTAKERKGKRARRQGHVNLPPLEFKPALMLETFSISAVVMERSVCAPQGSAGALPFHDLSKRYYSTFHCNFTISCQSISQHVDMALVRLIHQFSTMIDDIKATQTDIKLSRYTAGSASPTPTFKTRKHRDFRSSDFSRSSRGSLNGGNRVNNAKNKRTSSENNKKESRNKNSLGRSERRTSKVSRKGSKDVVDHMTIHMDDSDSITVSEQSEPSAECWQNMYKLLNFYSLISDPTGILEKSSETFGPAGVRSPTEPTCRVVFENEQDGGSVTKTQRKRSLVTAEPQHVTLIVFGIGMVNRTHLEADIGGLTMESELKRIHGSFTLKEKMKDVLHQKMTETCATAHIGGVNIVLLEGITPNIQTVVKCSIAKSQALYSAQRGLRTNNAAVFKVGAISINIPQHPATLHSMMVRSSHQLSKQISDLIRQPSSLPQPAKEDIATPLPSEKTPTSVNQTPVETNEFPQLPEGLEKKPLVLKFSAMLDGIAIGAALLPSLKAEYKMGRMRSHGMTGAQTRFTFELPNHRLRFTSKVSATDMSTIPPSASLNLPPVTMSGKYVMEEHDSYSDQVWSVDELPCKQGYYLQGNYLRCVAEVGSFEHNLTTDLLNHLVFVQKVFMKEVNEVIQKVSGGEQPIPLWNEHDGTADGDKPKILLYSLNLQFKGIQVTATTPSMRAVRFETGLIELELSNRLQTKASPGSSSYLKLFGKCQVDLNLALGQIVKHQVYEEAGSDFHQVAYFKTRIGLRNALREEISGSSDREAVLITLNRPIVYAQPVAFDRAVLFWLNYKAAYDNWNEQRMALHKDIHMATKEVVDMLPGIQQTSAQAFGTLFLQLTVNDLGICLPITNTAQSNHSGDLDTGSALVLTIESTLITACSSESLVSKGHFKSFCIRFADGFETSWDDWKPEIRGDLVMNACVVPDGTYEVCSRTTGQAAAESSSAGTWTLNVLWKMCGIDVHMDPNIGKRLNALGNTLTTLTGEEDIDDIADLNSVNIGDLSDEDEVDTMSPTVHTSSDGSSVSGDGHKLTFGQRLVNHLLGLTPPHQRHSVPAEYLCDPDTGGSRQASQSYLKVCRAHSWGNEPVEYRRPGASCGPPGELRGRKTVKRLVDIRELNEQARVIDDLKKLGASEGTINQEIQRYQQLESVAVNDIRRDVRKKLRRSSMRAASLKDKWGLGYKPSYNRSKSITASGRPPLKRMERASSRVGETEELPEVRVDAASPGPRVTFSIQDTLKNTIWGSTPQSSCPGEGYFQFPEETELDLLSVTVEGSAHYPSASEGPRSVFGTPKTPAAFSPGLAFQPEEGRRDDSLSSTSEDSDKDEKDDDHERERFYIYRKPSHTSRKKATGFAAVHQLFTERWPTAPVTRGLSGTATERNIDFELDIRVEIDSGKCVLHPTTLLQEHDDISLRRSYDRSSRSLDQDSPSKKKKFQTNYASTTHLMTGKKVPSSLQTKPSDLETTVFYIPGVDVKLHYNSKTLKTESPNASRGSSLPRTLSKESKLYGMRESAAPPSPPLPHTVQGKTNTLLPPQPPPLPSAKGKGSGGVKTAKLYAWVALQSLPEEMVISPCLLDFLEKALETIPITPIERNYAAVSSRDEDVGHFEIPDPMEESTASLVSSSTSAYASFPVDVVVYVRVQPSQIKFSCLPVSRVECMLKLPSLDLVFSSNRGELETLGTTCPAETLSPGGGAAAQSGAKASASKAGTPGFGQCRGLDVRDLSQQAWFLLMRNLYWIGSNR</sequence>
<evidence type="ECO:0000259" key="3">
    <source>
        <dbReference type="Pfam" id="PF25040"/>
    </source>
</evidence>
<dbReference type="PANTHER" id="PTHR31640:SF1">
    <property type="entry name" value="BRIDGE-LIKE LIPID TRANSFER PROTEIN FAMILY MEMBER 1"/>
    <property type="match status" value="1"/>
</dbReference>
<evidence type="ECO:0000259" key="2">
    <source>
        <dbReference type="Pfam" id="PF25039"/>
    </source>
</evidence>
<feature type="region of interest" description="Disordered" evidence="1">
    <location>
        <begin position="424"/>
        <end position="504"/>
    </location>
</feature>
<feature type="region of interest" description="Disordered" evidence="1">
    <location>
        <begin position="143"/>
        <end position="170"/>
    </location>
</feature>
<feature type="compositionally biased region" description="Polar residues" evidence="1">
    <location>
        <begin position="424"/>
        <end position="434"/>
    </location>
</feature>
<feature type="compositionally biased region" description="Low complexity" evidence="1">
    <location>
        <begin position="445"/>
        <end position="463"/>
    </location>
</feature>
<evidence type="ECO:0000256" key="1">
    <source>
        <dbReference type="SAM" id="MobiDB-lite"/>
    </source>
</evidence>
<feature type="region of interest" description="Disordered" evidence="1">
    <location>
        <begin position="1813"/>
        <end position="1850"/>
    </location>
</feature>